<evidence type="ECO:0000256" key="7">
    <source>
        <dbReference type="PROSITE-ProRule" id="PRU00024"/>
    </source>
</evidence>
<keyword evidence="10" id="KW-0812">Transmembrane</keyword>
<dbReference type="Proteomes" id="UP000626092">
    <property type="component" value="Unassembled WGS sequence"/>
</dbReference>
<comment type="subcellular location">
    <subcellularLocation>
        <location evidence="1 8">Nucleus</location>
    </subcellularLocation>
</comment>
<dbReference type="AlphaFoldDB" id="A0A834HJ47"/>
<gene>
    <name evidence="13" type="ORF">RHSIM_Rhsim01G0010700</name>
</gene>
<comment type="similarity">
    <text evidence="2">Belongs to the CONSTANS family.</text>
</comment>
<proteinExistence type="inferred from homology"/>
<keyword evidence="5" id="KW-0862">Zinc</keyword>
<evidence type="ECO:0000256" key="1">
    <source>
        <dbReference type="ARBA" id="ARBA00004123"/>
    </source>
</evidence>
<organism evidence="13 14">
    <name type="scientific">Rhododendron simsii</name>
    <name type="common">Sims's rhododendron</name>
    <dbReference type="NCBI Taxonomy" id="118357"/>
    <lineage>
        <taxon>Eukaryota</taxon>
        <taxon>Viridiplantae</taxon>
        <taxon>Streptophyta</taxon>
        <taxon>Embryophyta</taxon>
        <taxon>Tracheophyta</taxon>
        <taxon>Spermatophyta</taxon>
        <taxon>Magnoliopsida</taxon>
        <taxon>eudicotyledons</taxon>
        <taxon>Gunneridae</taxon>
        <taxon>Pentapetalae</taxon>
        <taxon>asterids</taxon>
        <taxon>Ericales</taxon>
        <taxon>Ericaceae</taxon>
        <taxon>Ericoideae</taxon>
        <taxon>Rhodoreae</taxon>
        <taxon>Rhododendron</taxon>
    </lineage>
</organism>
<feature type="region of interest" description="Disordered" evidence="9">
    <location>
        <begin position="515"/>
        <end position="535"/>
    </location>
</feature>
<sequence>MPSKETSPHSSDPKTKPAANIDQVTCLQTYFLLFTFAIAPIILLVVRILPFDVSTDPKFEIHSISVRYPLDGRSWATNYLDIRLTSVNPCKHTETFYENLVVSVFHKKELVMVGMLLPFKQEAGERKLVKETVVVATGSMYDAAVLLGGGNYSVKINGRIKYAPGTVSERSASVTVRCDNVRVQFPRPEDKRVEFPRPYWKVEPAVTEELPGEEEGGWVELVVWGLCLLAFWLTPYLCFWFITRFAWNTSEGHCRPLKTKADAQHDVYCIVKSFHTDIGLDPIYPINCKILICKCSSLASTCQRLIEREREREREMGMDEKSGGGGGKCLPVGWVAAKPCDSCKAAAALLFCRADSAFLCIGCDSKVHSHGNARHERVWMCEVCEQAPASVTCKADAAALCVTCDADIHSANPLAHRHERIPVIPFYDSAESVVESATAAVTNFLESADDHRSTHHHACPADPASDSPSWVIPNPTHKLPEEDAPEMKSIELLFSDPADQFLDFDYPIGIHNSGSDRVVPVQPTAKQTGNPSPDSYIEIDFTSSKFNSINNSSSYTPQSLTHSFSSSSMDVGVVPDGSSVSEISYGYGKFSNKDLGGTANTVPMSNGSDRQARVLRYREKRKNRKFEKTIRYASRKAYAETRPRIKGRFAKRTETEPELVKRFFNSGPHFQREDAGYGVVPSYF</sequence>
<evidence type="ECO:0000256" key="10">
    <source>
        <dbReference type="SAM" id="Phobius"/>
    </source>
</evidence>
<dbReference type="PANTHER" id="PTHR31319:SF53">
    <property type="entry name" value="ZINC FINGER PROTEIN CONSTANS-LIKE 5"/>
    <property type="match status" value="1"/>
</dbReference>
<dbReference type="InterPro" id="IPR045281">
    <property type="entry name" value="CONSTANS-like"/>
</dbReference>
<evidence type="ECO:0000256" key="8">
    <source>
        <dbReference type="PROSITE-ProRule" id="PRU00357"/>
    </source>
</evidence>
<dbReference type="GO" id="GO:0005634">
    <property type="term" value="C:nucleus"/>
    <property type="evidence" value="ECO:0007669"/>
    <property type="project" value="UniProtKB-SubCell"/>
</dbReference>
<dbReference type="GO" id="GO:0003700">
    <property type="term" value="F:DNA-binding transcription factor activity"/>
    <property type="evidence" value="ECO:0007669"/>
    <property type="project" value="TreeGrafter"/>
</dbReference>
<keyword evidence="10" id="KW-0472">Membrane</keyword>
<evidence type="ECO:0000256" key="2">
    <source>
        <dbReference type="ARBA" id="ARBA00010024"/>
    </source>
</evidence>
<feature type="region of interest" description="Disordered" evidence="9">
    <location>
        <begin position="452"/>
        <end position="483"/>
    </location>
</feature>
<keyword evidence="4 7" id="KW-0863">Zinc-finger</keyword>
<evidence type="ECO:0000313" key="14">
    <source>
        <dbReference type="Proteomes" id="UP000626092"/>
    </source>
</evidence>
<keyword evidence="10" id="KW-1133">Transmembrane helix</keyword>
<feature type="domain" description="B box-type" evidence="11">
    <location>
        <begin position="335"/>
        <end position="380"/>
    </location>
</feature>
<evidence type="ECO:0000256" key="5">
    <source>
        <dbReference type="ARBA" id="ARBA00022833"/>
    </source>
</evidence>
<dbReference type="Pfam" id="PF00643">
    <property type="entry name" value="zf-B_box"/>
    <property type="match status" value="1"/>
</dbReference>
<dbReference type="PROSITE" id="PS50119">
    <property type="entry name" value="ZF_BBOX"/>
    <property type="match status" value="2"/>
</dbReference>
<keyword evidence="14" id="KW-1185">Reference proteome</keyword>
<feature type="domain" description="B box-type" evidence="11">
    <location>
        <begin position="376"/>
        <end position="423"/>
    </location>
</feature>
<evidence type="ECO:0000256" key="9">
    <source>
        <dbReference type="SAM" id="MobiDB-lite"/>
    </source>
</evidence>
<evidence type="ECO:0000313" key="13">
    <source>
        <dbReference type="EMBL" id="KAF7154763.1"/>
    </source>
</evidence>
<evidence type="ECO:0000259" key="11">
    <source>
        <dbReference type="PROSITE" id="PS50119"/>
    </source>
</evidence>
<evidence type="ECO:0000256" key="4">
    <source>
        <dbReference type="ARBA" id="ARBA00022771"/>
    </source>
</evidence>
<dbReference type="InterPro" id="IPR049808">
    <property type="entry name" value="CONSTANS-like_Bbox1"/>
</dbReference>
<feature type="transmembrane region" description="Helical" evidence="10">
    <location>
        <begin position="221"/>
        <end position="242"/>
    </location>
</feature>
<evidence type="ECO:0000256" key="6">
    <source>
        <dbReference type="ARBA" id="ARBA00023242"/>
    </source>
</evidence>
<dbReference type="CDD" id="cd19821">
    <property type="entry name" value="Bbox1_BBX-like"/>
    <property type="match status" value="2"/>
</dbReference>
<feature type="domain" description="CCT" evidence="12">
    <location>
        <begin position="610"/>
        <end position="652"/>
    </location>
</feature>
<comment type="caution">
    <text evidence="13">The sequence shown here is derived from an EMBL/GenBank/DDBJ whole genome shotgun (WGS) entry which is preliminary data.</text>
</comment>
<keyword evidence="3" id="KW-0479">Metal-binding</keyword>
<dbReference type="Pfam" id="PF06203">
    <property type="entry name" value="CCT"/>
    <property type="match status" value="1"/>
</dbReference>
<evidence type="ECO:0000256" key="3">
    <source>
        <dbReference type="ARBA" id="ARBA00022723"/>
    </source>
</evidence>
<keyword evidence="6 8" id="KW-0539">Nucleus</keyword>
<dbReference type="SMART" id="SM00336">
    <property type="entry name" value="BBOX"/>
    <property type="match status" value="2"/>
</dbReference>
<reference evidence="13" key="1">
    <citation type="submission" date="2019-11" db="EMBL/GenBank/DDBJ databases">
        <authorList>
            <person name="Liu Y."/>
            <person name="Hou J."/>
            <person name="Li T.-Q."/>
            <person name="Guan C.-H."/>
            <person name="Wu X."/>
            <person name="Wu H.-Z."/>
            <person name="Ling F."/>
            <person name="Zhang R."/>
            <person name="Shi X.-G."/>
            <person name="Ren J.-P."/>
            <person name="Chen E.-F."/>
            <person name="Sun J.-M."/>
        </authorList>
    </citation>
    <scope>NUCLEOTIDE SEQUENCE</scope>
    <source>
        <strain evidence="13">Adult_tree_wgs_1</strain>
        <tissue evidence="13">Leaves</tissue>
    </source>
</reference>
<evidence type="ECO:0000259" key="12">
    <source>
        <dbReference type="PROSITE" id="PS51017"/>
    </source>
</evidence>
<accession>A0A834HJ47</accession>
<dbReference type="EMBL" id="WJXA01000001">
    <property type="protein sequence ID" value="KAF7154763.1"/>
    <property type="molecule type" value="Genomic_DNA"/>
</dbReference>
<feature type="compositionally biased region" description="Polar residues" evidence="9">
    <location>
        <begin position="524"/>
        <end position="533"/>
    </location>
</feature>
<dbReference type="InterPro" id="IPR010402">
    <property type="entry name" value="CCT_domain"/>
</dbReference>
<name>A0A834HJ47_RHOSS</name>
<dbReference type="OrthoDB" id="153872at2759"/>
<feature type="transmembrane region" description="Helical" evidence="10">
    <location>
        <begin position="30"/>
        <end position="49"/>
    </location>
</feature>
<dbReference type="PANTHER" id="PTHR31319">
    <property type="entry name" value="ZINC FINGER PROTEIN CONSTANS-LIKE 4"/>
    <property type="match status" value="1"/>
</dbReference>
<dbReference type="PROSITE" id="PS51017">
    <property type="entry name" value="CCT"/>
    <property type="match status" value="1"/>
</dbReference>
<dbReference type="GO" id="GO:0008270">
    <property type="term" value="F:zinc ion binding"/>
    <property type="evidence" value="ECO:0007669"/>
    <property type="project" value="UniProtKB-KW"/>
</dbReference>
<protein>
    <submittedName>
        <fullName evidence="13">Uncharacterized protein</fullName>
    </submittedName>
</protein>
<dbReference type="InterPro" id="IPR000315">
    <property type="entry name" value="Znf_B-box"/>
</dbReference>
<dbReference type="GO" id="GO:0009909">
    <property type="term" value="P:regulation of flower development"/>
    <property type="evidence" value="ECO:0007669"/>
    <property type="project" value="InterPro"/>
</dbReference>